<evidence type="ECO:0000313" key="12">
    <source>
        <dbReference type="EMBL" id="GAA4519875.1"/>
    </source>
</evidence>
<name>A0ABP8R7F2_9SPHI</name>
<dbReference type="Pfam" id="PF13290">
    <property type="entry name" value="CHB_HEX_C_1"/>
    <property type="match status" value="1"/>
</dbReference>
<sequence>MCVQAQHGPADLSIYWQTDAAYDGKNQLRYQLVLKNDGRKAFSLNEWDLFFNTMFPILDEQTEKYAIKDLKGNVFQITFSGQTLQPKDSLVISYTSKYIIPGVSMLPNGFYLLNNKDKKTFFGIEKVSYKMLQRSAEENRSYLAELYNKNKAFEKAESNILIFPTPKYLKESKGKYRIKHKITVQADTSLYPMVSREVSSIVSVEFTNGGSADLVLKQNPSLGAEAYHLTISENQISIEASQYAGFLYAIKSIKSLYSGVKHTSGEKVLPCVEVKDEPRYGYRGFMMDIARNFRDKSIVLKYLDLMADYKLNVLHFHFIEDEAWRIEIPGLPELTEVGARRSPLFHEGNALMPAYGSAADTQARYLTRADFIEILRYAQERNIQVVPEIETPGHARAAIKAMWARYNRFMRQGKPELAEQYLLHDPEDKSVYNTPQNYNDNVLNPALPSVYTFIEKVLDEFALMYKEAGVPFTKVSLGGDEVPRGVWEGSPKIKAFMEEQGMSSVHEVWTYYIDRINKICLKKGLQLAGWEEIGMVNKGKGMVVNPNMADKQNMQLDVWNNVIGGGQEDLVYRLANAGYPTVLISASNTYFDMMWDRSFDEPGLNWATYADLYHSYSLFPEDYFANIHTYYSGKKLDRSRISQLERINEKGRAHFLGIKGGVFAETLLKDENLDYLAFPRFYVLAERAWAQRKPYESEKTFDISKFDKDYASFIDRIGRVELQEIQDRMAFRLPKVGLKQEGKIVLFTAEYPGFDVYYTLDGSLPTQTSSKADKATGIRVERGQKLTIAVLDKNGRRGPVSTLDIE</sequence>
<evidence type="ECO:0000259" key="10">
    <source>
        <dbReference type="Pfam" id="PF03173"/>
    </source>
</evidence>
<comment type="similarity">
    <text evidence="2">Belongs to the glycosyl hydrolase 20 family.</text>
</comment>
<dbReference type="Pfam" id="PF03173">
    <property type="entry name" value="CHB_HEX"/>
    <property type="match status" value="1"/>
</dbReference>
<protein>
    <recommendedName>
        <fullName evidence="3">beta-N-acetylhexosaminidase</fullName>
        <ecNumber evidence="3">3.2.1.52</ecNumber>
    </recommendedName>
    <alternativeName>
        <fullName evidence="6">Beta-N-acetylhexosaminidase</fullName>
    </alternativeName>
    <alternativeName>
        <fullName evidence="7">N-acetyl-beta-glucosaminidase</fullName>
    </alternativeName>
</protein>
<evidence type="ECO:0000256" key="4">
    <source>
        <dbReference type="ARBA" id="ARBA00022801"/>
    </source>
</evidence>
<dbReference type="Pfam" id="PF00728">
    <property type="entry name" value="Glyco_hydro_20"/>
    <property type="match status" value="1"/>
</dbReference>
<dbReference type="SUPFAM" id="SSF51445">
    <property type="entry name" value="(Trans)glycosidases"/>
    <property type="match status" value="1"/>
</dbReference>
<dbReference type="SUPFAM" id="SSF55545">
    <property type="entry name" value="beta-N-acetylhexosaminidase-like domain"/>
    <property type="match status" value="1"/>
</dbReference>
<dbReference type="EMBL" id="BAABGR010000035">
    <property type="protein sequence ID" value="GAA4519875.1"/>
    <property type="molecule type" value="Genomic_DNA"/>
</dbReference>
<feature type="domain" description="Chitobiase/beta-hexosaminidases N-terminal" evidence="10">
    <location>
        <begin position="28"/>
        <end position="159"/>
    </location>
</feature>
<dbReference type="Gene3D" id="3.20.20.80">
    <property type="entry name" value="Glycosidases"/>
    <property type="match status" value="1"/>
</dbReference>
<reference evidence="13" key="1">
    <citation type="journal article" date="2019" name="Int. J. Syst. Evol. Microbiol.">
        <title>The Global Catalogue of Microorganisms (GCM) 10K type strain sequencing project: providing services to taxonomists for standard genome sequencing and annotation.</title>
        <authorList>
            <consortium name="The Broad Institute Genomics Platform"/>
            <consortium name="The Broad Institute Genome Sequencing Center for Infectious Disease"/>
            <person name="Wu L."/>
            <person name="Ma J."/>
        </authorList>
    </citation>
    <scope>NUCLEOTIDE SEQUENCE [LARGE SCALE GENOMIC DNA]</scope>
    <source>
        <strain evidence="13">JCM 17858</strain>
    </source>
</reference>
<dbReference type="InterPro" id="IPR059177">
    <property type="entry name" value="GH29D-like_dom"/>
</dbReference>
<dbReference type="Pfam" id="PF02838">
    <property type="entry name" value="Glyco_hydro_20b"/>
    <property type="match status" value="1"/>
</dbReference>
<evidence type="ECO:0000256" key="6">
    <source>
        <dbReference type="ARBA" id="ARBA00030512"/>
    </source>
</evidence>
<evidence type="ECO:0000313" key="13">
    <source>
        <dbReference type="Proteomes" id="UP001500394"/>
    </source>
</evidence>
<proteinExistence type="inferred from homology"/>
<dbReference type="InterPro" id="IPR017853">
    <property type="entry name" value="GH"/>
</dbReference>
<accession>A0ABP8R7F2</accession>
<evidence type="ECO:0000259" key="9">
    <source>
        <dbReference type="Pfam" id="PF02838"/>
    </source>
</evidence>
<dbReference type="InterPro" id="IPR015883">
    <property type="entry name" value="Glyco_hydro_20_cat"/>
</dbReference>
<dbReference type="InterPro" id="IPR025705">
    <property type="entry name" value="Beta_hexosaminidase_sua/sub"/>
</dbReference>
<dbReference type="Gene3D" id="2.60.40.290">
    <property type="match status" value="1"/>
</dbReference>
<evidence type="ECO:0000259" key="8">
    <source>
        <dbReference type="Pfam" id="PF00728"/>
    </source>
</evidence>
<keyword evidence="13" id="KW-1185">Reference proteome</keyword>
<comment type="caution">
    <text evidence="12">The sequence shown here is derived from an EMBL/GenBank/DDBJ whole genome shotgun (WGS) entry which is preliminary data.</text>
</comment>
<evidence type="ECO:0000256" key="3">
    <source>
        <dbReference type="ARBA" id="ARBA00012663"/>
    </source>
</evidence>
<dbReference type="InterPro" id="IPR012291">
    <property type="entry name" value="CBM2_carb-bd_dom_sf"/>
</dbReference>
<dbReference type="InterPro" id="IPR008965">
    <property type="entry name" value="CBM2/CBM3_carb-bd_dom_sf"/>
</dbReference>
<comment type="catalytic activity">
    <reaction evidence="1">
        <text>Hydrolysis of terminal non-reducing N-acetyl-D-hexosamine residues in N-acetyl-beta-D-hexosaminides.</text>
        <dbReference type="EC" id="3.2.1.52"/>
    </reaction>
</comment>
<dbReference type="SUPFAM" id="SSF49384">
    <property type="entry name" value="Carbohydrate-binding domain"/>
    <property type="match status" value="1"/>
</dbReference>
<evidence type="ECO:0000256" key="2">
    <source>
        <dbReference type="ARBA" id="ARBA00006285"/>
    </source>
</evidence>
<evidence type="ECO:0000259" key="11">
    <source>
        <dbReference type="Pfam" id="PF13290"/>
    </source>
</evidence>
<dbReference type="Gene3D" id="3.30.379.10">
    <property type="entry name" value="Chitobiase/beta-hexosaminidase domain 2-like"/>
    <property type="match status" value="1"/>
</dbReference>
<dbReference type="InterPro" id="IPR029018">
    <property type="entry name" value="Hex-like_dom2"/>
</dbReference>
<dbReference type="PRINTS" id="PR00738">
    <property type="entry name" value="GLHYDRLASE20"/>
</dbReference>
<dbReference type="EC" id="3.2.1.52" evidence="3"/>
<dbReference type="PANTHER" id="PTHR22600">
    <property type="entry name" value="BETA-HEXOSAMINIDASE"/>
    <property type="match status" value="1"/>
</dbReference>
<dbReference type="InterPro" id="IPR015882">
    <property type="entry name" value="HEX_bac_N"/>
</dbReference>
<keyword evidence="5" id="KW-0326">Glycosidase</keyword>
<keyword evidence="4" id="KW-0378">Hydrolase</keyword>
<dbReference type="PANTHER" id="PTHR22600:SF57">
    <property type="entry name" value="BETA-N-ACETYLHEXOSAMINIDASE"/>
    <property type="match status" value="1"/>
</dbReference>
<gene>
    <name evidence="12" type="ORF">GCM10023173_23500</name>
</gene>
<evidence type="ECO:0000256" key="1">
    <source>
        <dbReference type="ARBA" id="ARBA00001231"/>
    </source>
</evidence>
<feature type="domain" description="GH29D-like beta-sandwich" evidence="11">
    <location>
        <begin position="739"/>
        <end position="801"/>
    </location>
</feature>
<evidence type="ECO:0000256" key="5">
    <source>
        <dbReference type="ARBA" id="ARBA00023295"/>
    </source>
</evidence>
<evidence type="ECO:0000256" key="7">
    <source>
        <dbReference type="ARBA" id="ARBA00033000"/>
    </source>
</evidence>
<dbReference type="Proteomes" id="UP001500394">
    <property type="component" value="Unassembled WGS sequence"/>
</dbReference>
<dbReference type="InterPro" id="IPR004866">
    <property type="entry name" value="CHB/HEX_N_dom"/>
</dbReference>
<organism evidence="12 13">
    <name type="scientific">Sphingobacterium thermophilum</name>
    <dbReference type="NCBI Taxonomy" id="768534"/>
    <lineage>
        <taxon>Bacteria</taxon>
        <taxon>Pseudomonadati</taxon>
        <taxon>Bacteroidota</taxon>
        <taxon>Sphingobacteriia</taxon>
        <taxon>Sphingobacteriales</taxon>
        <taxon>Sphingobacteriaceae</taxon>
        <taxon>Sphingobacterium</taxon>
    </lineage>
</organism>
<feature type="domain" description="Beta-hexosaminidase bacterial type N-terminal" evidence="9">
    <location>
        <begin position="162"/>
        <end position="276"/>
    </location>
</feature>
<feature type="domain" description="Glycoside hydrolase family 20 catalytic" evidence="8">
    <location>
        <begin position="280"/>
        <end position="691"/>
    </location>
</feature>